<dbReference type="Proteomes" id="UP000619457">
    <property type="component" value="Unassembled WGS sequence"/>
</dbReference>
<organism evidence="2 3">
    <name type="scientific">Echinicola pacifica</name>
    <dbReference type="NCBI Taxonomy" id="346377"/>
    <lineage>
        <taxon>Bacteria</taxon>
        <taxon>Pseudomonadati</taxon>
        <taxon>Bacteroidota</taxon>
        <taxon>Cytophagia</taxon>
        <taxon>Cytophagales</taxon>
        <taxon>Cyclobacteriaceae</taxon>
        <taxon>Echinicola</taxon>
    </lineage>
</organism>
<name>A0A918PX73_9BACT</name>
<gene>
    <name evidence="2" type="ORF">GCM10007049_18660</name>
</gene>
<sequence>MIKKIIIGIGLMVILLVSILAVHIYMVTSSKPSGPNWAMSQIDFNEDIDSLKSVAVSAGFLDMDGLKDARVNRVSDYMVVLYDRQKHSPHELVSQMNSKFDMKASLFQPSESELAASCPAIDKSSLTYQLGGFFQKIFTN</sequence>
<reference evidence="2" key="1">
    <citation type="journal article" date="2014" name="Int. J. Syst. Evol. Microbiol.">
        <title>Complete genome sequence of Corynebacterium casei LMG S-19264T (=DSM 44701T), isolated from a smear-ripened cheese.</title>
        <authorList>
            <consortium name="US DOE Joint Genome Institute (JGI-PGF)"/>
            <person name="Walter F."/>
            <person name="Albersmeier A."/>
            <person name="Kalinowski J."/>
            <person name="Ruckert C."/>
        </authorList>
    </citation>
    <scope>NUCLEOTIDE SEQUENCE</scope>
    <source>
        <strain evidence="2">KCTC 12368</strain>
    </source>
</reference>
<reference evidence="2" key="2">
    <citation type="submission" date="2020-09" db="EMBL/GenBank/DDBJ databases">
        <authorList>
            <person name="Sun Q."/>
            <person name="Kim S."/>
        </authorList>
    </citation>
    <scope>NUCLEOTIDE SEQUENCE</scope>
    <source>
        <strain evidence="2">KCTC 12368</strain>
    </source>
</reference>
<dbReference type="EMBL" id="BMWX01000003">
    <property type="protein sequence ID" value="GGZ26261.1"/>
    <property type="molecule type" value="Genomic_DNA"/>
</dbReference>
<keyword evidence="1" id="KW-0472">Membrane</keyword>
<dbReference type="RefSeq" id="WP_018473237.1">
    <property type="nucleotide sequence ID" value="NZ_BMWX01000003.1"/>
</dbReference>
<keyword evidence="3" id="KW-1185">Reference proteome</keyword>
<protein>
    <submittedName>
        <fullName evidence="2">Uncharacterized protein</fullName>
    </submittedName>
</protein>
<evidence type="ECO:0000256" key="1">
    <source>
        <dbReference type="SAM" id="Phobius"/>
    </source>
</evidence>
<keyword evidence="1" id="KW-1133">Transmembrane helix</keyword>
<feature type="transmembrane region" description="Helical" evidence="1">
    <location>
        <begin position="5"/>
        <end position="26"/>
    </location>
</feature>
<accession>A0A918PX73</accession>
<comment type="caution">
    <text evidence="2">The sequence shown here is derived from an EMBL/GenBank/DDBJ whole genome shotgun (WGS) entry which is preliminary data.</text>
</comment>
<dbReference type="AlphaFoldDB" id="A0A918PX73"/>
<proteinExistence type="predicted"/>
<keyword evidence="1" id="KW-0812">Transmembrane</keyword>
<evidence type="ECO:0000313" key="3">
    <source>
        <dbReference type="Proteomes" id="UP000619457"/>
    </source>
</evidence>
<evidence type="ECO:0000313" key="2">
    <source>
        <dbReference type="EMBL" id="GGZ26261.1"/>
    </source>
</evidence>